<dbReference type="RefSeq" id="WP_168034816.1">
    <property type="nucleotide sequence ID" value="NZ_JAAVNE010000065.1"/>
</dbReference>
<evidence type="ECO:0000313" key="2">
    <source>
        <dbReference type="Proteomes" id="UP000787635"/>
    </source>
</evidence>
<dbReference type="Proteomes" id="UP000787635">
    <property type="component" value="Unassembled WGS sequence"/>
</dbReference>
<gene>
    <name evidence="1" type="primary">tssG</name>
    <name evidence="1" type="ORF">HEQ75_24795</name>
</gene>
<dbReference type="PANTHER" id="PTHR35564:SF4">
    <property type="entry name" value="CYTOPLASMIC PROTEIN"/>
    <property type="match status" value="1"/>
</dbReference>
<dbReference type="InterPro" id="IPR010732">
    <property type="entry name" value="T6SS_TssG-like"/>
</dbReference>
<reference evidence="1 2" key="1">
    <citation type="submission" date="2020-03" db="EMBL/GenBank/DDBJ databases">
        <title>Roseomonas selenitidurans sp. nov. isolated from urban soil.</title>
        <authorList>
            <person name="Liu H."/>
        </authorList>
    </citation>
    <scope>NUCLEOTIDE SEQUENCE [LARGE SCALE GENOMIC DNA]</scope>
    <source>
        <strain evidence="1 2">BU-1</strain>
    </source>
</reference>
<keyword evidence="2" id="KW-1185">Reference proteome</keyword>
<dbReference type="Pfam" id="PF06996">
    <property type="entry name" value="T6SS_TssG"/>
    <property type="match status" value="1"/>
</dbReference>
<dbReference type="NCBIfam" id="TIGR03347">
    <property type="entry name" value="VI_chp_1"/>
    <property type="match status" value="1"/>
</dbReference>
<name>A0ABX1EAZ5_9PROT</name>
<dbReference type="PANTHER" id="PTHR35564">
    <property type="match status" value="1"/>
</dbReference>
<accession>A0ABX1EAZ5</accession>
<comment type="caution">
    <text evidence="1">The sequence shown here is derived from an EMBL/GenBank/DDBJ whole genome shotgun (WGS) entry which is preliminary data.</text>
</comment>
<organism evidence="1 2">
    <name type="scientific">Falsiroseomonas selenitidurans</name>
    <dbReference type="NCBI Taxonomy" id="2716335"/>
    <lineage>
        <taxon>Bacteria</taxon>
        <taxon>Pseudomonadati</taxon>
        <taxon>Pseudomonadota</taxon>
        <taxon>Alphaproteobacteria</taxon>
        <taxon>Acetobacterales</taxon>
        <taxon>Roseomonadaceae</taxon>
        <taxon>Falsiroseomonas</taxon>
    </lineage>
</organism>
<protein>
    <submittedName>
        <fullName evidence="1">Type VI secretion system baseplate subunit TssG</fullName>
    </submittedName>
</protein>
<proteinExistence type="predicted"/>
<dbReference type="EMBL" id="JAAVNE010000065">
    <property type="protein sequence ID" value="NKC34098.1"/>
    <property type="molecule type" value="Genomic_DNA"/>
</dbReference>
<evidence type="ECO:0000313" key="1">
    <source>
        <dbReference type="EMBL" id="NKC34098.1"/>
    </source>
</evidence>
<sequence length="323" mass="34198">MTARPPPSPRDLLRQAPARFSLDQAAAVMGGDPLDLRFRTQARLGAPAGEVASANPATREVVTPTFGLIGPGGVLPRHYTAQVGAEARKRSTALHQFLDMLARRFTGLFVKAGAKYRPARDPVPAERVLAAASGLGTPHLVARLATPLPALLFHAGALASRSRSAERLRGLLSEETGTPVEIVEFAGGWIRLPPGEQSRMAARGRPGVNCGLGTDAALGAQAWDPCARFLLRLGPLTLREFEALLPGAPLHGRLVELTRLQVGLEQDFALNPVLAAEEVPPLRLGVGGARLGWTGWLTTPRPRRAPAAEALLQPAPPGRARPA</sequence>